<evidence type="ECO:0000256" key="6">
    <source>
        <dbReference type="ARBA" id="ARBA00022979"/>
    </source>
</evidence>
<keyword evidence="16" id="KW-1185">Reference proteome</keyword>
<feature type="transmembrane region" description="Helical" evidence="14">
    <location>
        <begin position="420"/>
        <end position="443"/>
    </location>
</feature>
<feature type="transmembrane region" description="Helical" evidence="14">
    <location>
        <begin position="194"/>
        <end position="215"/>
    </location>
</feature>
<dbReference type="GO" id="GO:0005307">
    <property type="term" value="F:choline:sodium symporter activity"/>
    <property type="evidence" value="ECO:0007669"/>
    <property type="project" value="TreeGrafter"/>
</dbReference>
<dbReference type="GO" id="GO:0005886">
    <property type="term" value="C:plasma membrane"/>
    <property type="evidence" value="ECO:0007669"/>
    <property type="project" value="TreeGrafter"/>
</dbReference>
<sequence>MALNIPGVTVMMFFYLLVLGIGIWASFKSKREAKNVQGDKTEMALLGNRGINLVVGIFTMTATWVGGGFIVGTAEAVYNPSMGLIWAVMPITATMCFIIGGLFFAEPMRNNKYVTMMDPFQIKYGKVPTAALSLASLISEIMWVTGTLIGLGVTMSVILDLSYTVSIWISAAVAITYTLLGGLYSVAYTDIIQLILIFISLWLCVPFAMMSPAVLDIRETAYNNTFQSPWVGTLEADRAWRWIDNFLLLGLGNLGLQNFHQRTLSAASSSTAKITCFAAAFIVPTLGIPPILLGAVAASTNWNLTSYGSPSPFERGETGLVLPIVLQHLMPTYISIVGIGAVAAAVMSSTDSALLSAASIFTSNIYRNILRTQASEQEIQWVIRGSVVVVGLAGTSLTFLDNSVLMIWLLRSDLTYTLMLPQIVCVLFFNISNGYGAIIGCAVGMMLRVLCGEPLLGIPPVIKFPGCTLVNGVYIQQSPVRTICMLSAVIAILFFSYLASVLFNRGMIPEKWDVFNVKAQYSSQTQGGSKSIQKFNEQNENTEACEPISLAKHTDYLNFDKKPMGFLHWFLDYCRKSLYALFSRIIFTNGNHVMLSQG</sequence>
<reference evidence="15" key="2">
    <citation type="submission" date="2025-08" db="UniProtKB">
        <authorList>
            <consortium name="Ensembl"/>
        </authorList>
    </citation>
    <scope>IDENTIFICATION</scope>
</reference>
<gene>
    <name evidence="15" type="primary">LOC115055346</name>
</gene>
<feature type="transmembrane region" description="Helical" evidence="14">
    <location>
        <begin position="480"/>
        <end position="503"/>
    </location>
</feature>
<evidence type="ECO:0000313" key="15">
    <source>
        <dbReference type="Ensembl" id="ENSENLP00000025893.1"/>
    </source>
</evidence>
<feature type="transmembrane region" description="Helical" evidence="14">
    <location>
        <begin position="6"/>
        <end position="27"/>
    </location>
</feature>
<protein>
    <recommendedName>
        <fullName evidence="17">Solute carrier family 5 member 7a</fullName>
    </recommendedName>
</protein>
<dbReference type="Ensembl" id="ENSENLT00000026711.1">
    <property type="protein sequence ID" value="ENSENLP00000025893.1"/>
    <property type="gene ID" value="ENSENLG00000011676.1"/>
</dbReference>
<keyword evidence="4 14" id="KW-0812">Transmembrane</keyword>
<evidence type="ECO:0000256" key="11">
    <source>
        <dbReference type="ARBA" id="ARBA00023180"/>
    </source>
</evidence>
<evidence type="ECO:0000256" key="2">
    <source>
        <dbReference type="ARBA" id="ARBA00006434"/>
    </source>
</evidence>
<reference evidence="15" key="1">
    <citation type="submission" date="2021-04" db="EMBL/GenBank/DDBJ databases">
        <authorList>
            <consortium name="Wellcome Sanger Institute Data Sharing"/>
        </authorList>
    </citation>
    <scope>NUCLEOTIDE SEQUENCE [LARGE SCALE GENOMIC DNA]</scope>
</reference>
<dbReference type="Proteomes" id="UP000472264">
    <property type="component" value="Chromosome 15"/>
</dbReference>
<evidence type="ECO:0000256" key="8">
    <source>
        <dbReference type="ARBA" id="ARBA00023053"/>
    </source>
</evidence>
<keyword evidence="10 14" id="KW-0472">Membrane</keyword>
<accession>A0A665V1Y8</accession>
<keyword evidence="5" id="KW-0769">Symport</keyword>
<organism evidence="15 16">
    <name type="scientific">Echeneis naucrates</name>
    <name type="common">Live sharksucker</name>
    <dbReference type="NCBI Taxonomy" id="173247"/>
    <lineage>
        <taxon>Eukaryota</taxon>
        <taxon>Metazoa</taxon>
        <taxon>Chordata</taxon>
        <taxon>Craniata</taxon>
        <taxon>Vertebrata</taxon>
        <taxon>Euteleostomi</taxon>
        <taxon>Actinopterygii</taxon>
        <taxon>Neopterygii</taxon>
        <taxon>Teleostei</taxon>
        <taxon>Neoteleostei</taxon>
        <taxon>Acanthomorphata</taxon>
        <taxon>Carangaria</taxon>
        <taxon>Carangiformes</taxon>
        <taxon>Echeneidae</taxon>
        <taxon>Echeneis</taxon>
    </lineage>
</organism>
<keyword evidence="11" id="KW-0325">Glycoprotein</keyword>
<keyword evidence="7 14" id="KW-1133">Transmembrane helix</keyword>
<keyword evidence="8" id="KW-0915">Sodium</keyword>
<dbReference type="Gene3D" id="1.20.1730.10">
    <property type="entry name" value="Sodium/glucose cotransporter"/>
    <property type="match status" value="1"/>
</dbReference>
<evidence type="ECO:0000256" key="4">
    <source>
        <dbReference type="ARBA" id="ARBA00022692"/>
    </source>
</evidence>
<feature type="transmembrane region" description="Helical" evidence="14">
    <location>
        <begin position="277"/>
        <end position="298"/>
    </location>
</feature>
<comment type="similarity">
    <text evidence="2 13">Belongs to the sodium:solute symporter (SSF) (TC 2.A.21) family.</text>
</comment>
<keyword evidence="3" id="KW-0813">Transport</keyword>
<evidence type="ECO:0000256" key="14">
    <source>
        <dbReference type="SAM" id="Phobius"/>
    </source>
</evidence>
<feature type="transmembrane region" description="Helical" evidence="14">
    <location>
        <begin position="381"/>
        <end position="400"/>
    </location>
</feature>
<keyword evidence="12" id="KW-0739">Sodium transport</keyword>
<feature type="transmembrane region" description="Helical" evidence="14">
    <location>
        <begin position="165"/>
        <end position="187"/>
    </location>
</feature>
<dbReference type="Pfam" id="PF00474">
    <property type="entry name" value="SSF"/>
    <property type="match status" value="1"/>
</dbReference>
<dbReference type="InterPro" id="IPR038377">
    <property type="entry name" value="Na/Glc_symporter_sf"/>
</dbReference>
<evidence type="ECO:0000256" key="10">
    <source>
        <dbReference type="ARBA" id="ARBA00023136"/>
    </source>
</evidence>
<dbReference type="PROSITE" id="PS50283">
    <property type="entry name" value="NA_SOLUT_SYMP_3"/>
    <property type="match status" value="1"/>
</dbReference>
<proteinExistence type="inferred from homology"/>
<evidence type="ECO:0000256" key="13">
    <source>
        <dbReference type="RuleBase" id="RU362091"/>
    </source>
</evidence>
<keyword evidence="9" id="KW-0406">Ion transport</keyword>
<comment type="subcellular location">
    <subcellularLocation>
        <location evidence="1">Membrane</location>
        <topology evidence="1">Multi-pass membrane protein</topology>
    </subcellularLocation>
</comment>
<dbReference type="InterPro" id="IPR001734">
    <property type="entry name" value="Na/solute_symporter"/>
</dbReference>
<feature type="transmembrane region" description="Helical" evidence="14">
    <location>
        <begin position="126"/>
        <end position="159"/>
    </location>
</feature>
<dbReference type="InParanoid" id="A0A665V1Y8"/>
<dbReference type="GO" id="GO:0008292">
    <property type="term" value="P:acetylcholine biosynthetic process"/>
    <property type="evidence" value="ECO:0007669"/>
    <property type="project" value="TreeGrafter"/>
</dbReference>
<reference evidence="15" key="3">
    <citation type="submission" date="2025-09" db="UniProtKB">
        <authorList>
            <consortium name="Ensembl"/>
        </authorList>
    </citation>
    <scope>IDENTIFICATION</scope>
</reference>
<evidence type="ECO:0000256" key="1">
    <source>
        <dbReference type="ARBA" id="ARBA00004141"/>
    </source>
</evidence>
<feature type="transmembrane region" description="Helical" evidence="14">
    <location>
        <begin position="83"/>
        <end position="105"/>
    </location>
</feature>
<name>A0A665V1Y8_ECHNA</name>
<evidence type="ECO:0000256" key="3">
    <source>
        <dbReference type="ARBA" id="ARBA00022448"/>
    </source>
</evidence>
<dbReference type="CDD" id="cd11474">
    <property type="entry name" value="SLC5sbd_CHT"/>
    <property type="match status" value="1"/>
</dbReference>
<evidence type="ECO:0000256" key="7">
    <source>
        <dbReference type="ARBA" id="ARBA00022989"/>
    </source>
</evidence>
<feature type="transmembrane region" description="Helical" evidence="14">
    <location>
        <begin position="239"/>
        <end position="256"/>
    </location>
</feature>
<evidence type="ECO:0000256" key="5">
    <source>
        <dbReference type="ARBA" id="ARBA00022847"/>
    </source>
</evidence>
<evidence type="ECO:0008006" key="17">
    <source>
        <dbReference type="Google" id="ProtNLM"/>
    </source>
</evidence>
<evidence type="ECO:0000256" key="12">
    <source>
        <dbReference type="ARBA" id="ARBA00023201"/>
    </source>
</evidence>
<feature type="transmembrane region" description="Helical" evidence="14">
    <location>
        <begin position="50"/>
        <end position="71"/>
    </location>
</feature>
<dbReference type="InterPro" id="IPR052244">
    <property type="entry name" value="Choline_transporter"/>
</dbReference>
<feature type="transmembrane region" description="Helical" evidence="14">
    <location>
        <begin position="333"/>
        <end position="361"/>
    </location>
</feature>
<evidence type="ECO:0000313" key="16">
    <source>
        <dbReference type="Proteomes" id="UP000472264"/>
    </source>
</evidence>
<dbReference type="AlphaFoldDB" id="A0A665V1Y8"/>
<dbReference type="PANTHER" id="PTHR45897">
    <property type="entry name" value="HIGH-AFFINITY CHOLINE TRANSPORTER 1"/>
    <property type="match status" value="1"/>
</dbReference>
<dbReference type="PANTHER" id="PTHR45897:SF5">
    <property type="entry name" value="HIGH AFFINITY CHOLINE TRANSPORTER 1"/>
    <property type="match status" value="1"/>
</dbReference>
<keyword evidence="6" id="KW-0530">Neurotransmitter biosynthesis</keyword>
<dbReference type="OMA" id="VSEIMWV"/>
<evidence type="ECO:0000256" key="9">
    <source>
        <dbReference type="ARBA" id="ARBA00023065"/>
    </source>
</evidence>